<reference evidence="3 4" key="1">
    <citation type="submission" date="2019-12" db="EMBL/GenBank/DDBJ databases">
        <title>Novel species isolated from a subtropical stream in China.</title>
        <authorList>
            <person name="Lu H."/>
        </authorList>
    </citation>
    <scope>NUCLEOTIDE SEQUENCE [LARGE SCALE GENOMIC DNA]</scope>
    <source>
        <strain evidence="3 4">FT107W</strain>
    </source>
</reference>
<dbReference type="PROSITE" id="PS51257">
    <property type="entry name" value="PROKAR_LIPOPROTEIN"/>
    <property type="match status" value="1"/>
</dbReference>
<dbReference type="EMBL" id="WWCV01000035">
    <property type="protein sequence ID" value="MYN18785.1"/>
    <property type="molecule type" value="Genomic_DNA"/>
</dbReference>
<evidence type="ECO:0000313" key="4">
    <source>
        <dbReference type="Proteomes" id="UP000484875"/>
    </source>
</evidence>
<organism evidence="3 4">
    <name type="scientific">Duganella vulcania</name>
    <dbReference type="NCBI Taxonomy" id="2692166"/>
    <lineage>
        <taxon>Bacteria</taxon>
        <taxon>Pseudomonadati</taxon>
        <taxon>Pseudomonadota</taxon>
        <taxon>Betaproteobacteria</taxon>
        <taxon>Burkholderiales</taxon>
        <taxon>Oxalobacteraceae</taxon>
        <taxon>Telluria group</taxon>
        <taxon>Duganella</taxon>
    </lineage>
</organism>
<evidence type="ECO:0000259" key="2">
    <source>
        <dbReference type="Pfam" id="PF07589"/>
    </source>
</evidence>
<keyword evidence="1" id="KW-0732">Signal</keyword>
<feature type="domain" description="Ice-binding protein C-terminal" evidence="2">
    <location>
        <begin position="356"/>
        <end position="380"/>
    </location>
</feature>
<evidence type="ECO:0000313" key="3">
    <source>
        <dbReference type="EMBL" id="MYN18785.1"/>
    </source>
</evidence>
<dbReference type="Proteomes" id="UP000484875">
    <property type="component" value="Unassembled WGS sequence"/>
</dbReference>
<comment type="caution">
    <text evidence="3">The sequence shown here is derived from an EMBL/GenBank/DDBJ whole genome shotgun (WGS) entry which is preliminary data.</text>
</comment>
<accession>A0A845HMQ4</accession>
<feature type="signal peptide" evidence="1">
    <location>
        <begin position="1"/>
        <end position="25"/>
    </location>
</feature>
<dbReference type="InterPro" id="IPR013424">
    <property type="entry name" value="Ice-binding_C"/>
</dbReference>
<proteinExistence type="predicted"/>
<evidence type="ECO:0000256" key="1">
    <source>
        <dbReference type="SAM" id="SignalP"/>
    </source>
</evidence>
<sequence length="385" mass="39652">MKKMHLKHSLLVCSILLACAGQATATSYSLTIFAPPPDGVAVEATSINNAGVVSGNIFGSDYLSPSAVTWSGGSATYLDKAGGAFSGAEKINDQGTVIGSITSIVHDNRGNVPVTTPAIWNNGVATTLPGLGQDRDFYPTRATGLNNAGVVVGVSGFGPGGRGGHAVKWVNGVATDLGAAGGSESYANAINDNGQIVGSAKTQSGYDKAVLWENGTAIDLAVQAGVSSSLAMDINNAGVVVGRQTSGEVSSYNHATIWHNGVATQLDFAYGDSDALAINNVGDVVGYAPGDYDFPHGVLWKNGEMIDLNNYLDASLRADGWILVSATDINDRGDIVGELYKSGTNIEVGYLLAVSAVPEPSTYAMMLSGFGLLAFAARRRRGPQS</sequence>
<dbReference type="Pfam" id="PF07589">
    <property type="entry name" value="PEP-CTERM"/>
    <property type="match status" value="1"/>
</dbReference>
<protein>
    <submittedName>
        <fullName evidence="3">PEPxxWA-CTERM sorting domain-containing protein</fullName>
    </submittedName>
</protein>
<dbReference type="AlphaFoldDB" id="A0A845HMQ4"/>
<dbReference type="InterPro" id="IPR014262">
    <property type="entry name" value="HAF_rpt"/>
</dbReference>
<dbReference type="NCBIfam" id="NF035944">
    <property type="entry name" value="PEPxxWA-CTERM"/>
    <property type="match status" value="1"/>
</dbReference>
<keyword evidence="4" id="KW-1185">Reference proteome</keyword>
<feature type="chain" id="PRO_5032478738" evidence="1">
    <location>
        <begin position="26"/>
        <end position="385"/>
    </location>
</feature>
<dbReference type="NCBIfam" id="TIGR02595">
    <property type="entry name" value="PEP_CTERM"/>
    <property type="match status" value="1"/>
</dbReference>
<name>A0A845HMQ4_9BURK</name>
<gene>
    <name evidence="3" type="ORF">GTP81_18710</name>
</gene>
<dbReference type="NCBIfam" id="TIGR02913">
    <property type="entry name" value="HAF_rpt"/>
    <property type="match status" value="2"/>
</dbReference>